<dbReference type="SUPFAM" id="SSF90123">
    <property type="entry name" value="ABC transporter transmembrane region"/>
    <property type="match status" value="2"/>
</dbReference>
<feature type="transmembrane region" description="Helical" evidence="14">
    <location>
        <begin position="202"/>
        <end position="220"/>
    </location>
</feature>
<feature type="transmembrane region" description="Helical" evidence="14">
    <location>
        <begin position="131"/>
        <end position="152"/>
    </location>
</feature>
<feature type="transmembrane region" description="Helical" evidence="14">
    <location>
        <begin position="305"/>
        <end position="325"/>
    </location>
</feature>
<keyword evidence="11 14" id="KW-0472">Membrane</keyword>
<evidence type="ECO:0000256" key="2">
    <source>
        <dbReference type="ARBA" id="ARBA00007577"/>
    </source>
</evidence>
<evidence type="ECO:0000256" key="5">
    <source>
        <dbReference type="ARBA" id="ARBA00022692"/>
    </source>
</evidence>
<evidence type="ECO:0000256" key="11">
    <source>
        <dbReference type="ARBA" id="ARBA00023136"/>
    </source>
</evidence>
<dbReference type="InterPro" id="IPR003439">
    <property type="entry name" value="ABC_transporter-like_ATP-bd"/>
</dbReference>
<dbReference type="GO" id="GO:0005743">
    <property type="term" value="C:mitochondrial inner membrane"/>
    <property type="evidence" value="ECO:0007669"/>
    <property type="project" value="TreeGrafter"/>
</dbReference>
<dbReference type="FunFam" id="1.20.1560.10:FF:000018">
    <property type="entry name" value="ATP-binding cassette subfamily B member 11"/>
    <property type="match status" value="1"/>
</dbReference>
<sequence>MKTLKISETNGVSKKDPLDIGNEVYISRKDDGFFDYENKEVLKSEKKEDQVPPISFFKLYRYSSWKDKLLILLGICCGIATGLTAPANSLIFGNLADAMILQGAAMGQNDTSANSTDIFLDSINEFASNNAILGAVMLICSYISVTFFNYAAHSQIFRIRGLYLKSALNQDISWYDFNQSGEFASRMNEDLSKLGDGLGEKVVMFVHFIVAFVGSITLAFVKGWELALVCLSSLPVTFISIGLVGICTGKLAKKEMDAYGRAGAIAEEVFSAVRTVIAFGGQNKEVERYRSNLVDATKINIQKGFFSGLGFGLLWFFIYGSYALAFWYGVGLVIEQKYWNPSDMVYTPGVMITVFFSVMMGSMNLEQVPTIDPLNAKGLRPLRALGNISFKNVFFQYPTRPDVKVLEGLNLSIKRGETVALVGSSGCGKSTCIQLIQRFYDPISGEITLDETNIKDLDVNWLRERIGVVGQEPVLFGTTVYENIRYGKEDATKEEIEIAAKAANAHVFIKKLPNGYETPVGERGAQLSGGQKQRIAIARALVRNPDILLLDEATSALDTASEAKVQAALEKASEGRTTIIVAHRLSTIRNADRIFVIQNGVVVEVGDHYELMQKEGHYYNLVTTQIGEEDQKASTPVRSNSLVPEIDEDEMEIEMETPEQTDVELENEKEASISMFTIIKWNEKEKFYILTGTLSSIVMGVAMPIFAVLFGEILGVLSAKDDDYIRSETNIYCLYFVIAGIAVGTATFLQISTFSVAGERLTERIRDMAFCAMLRQEVGWFDNKSNGTGTLCARLSSDSAAVQGATGQRIGTIFQSVATLVLGVGLSMYYEWRLGLLALVFTPFILIATYLQRKVMVSENLGTRKSMEASTKLAVEVVSSIRTVVSLGREKMFHDQYIALLKPAVDKAKINTHFRGFVFGLARSLMFFAFAACMFYGGHLVVNDGIPYVNVFKVSQALIMGTVSIGNALAFAPNFQKGLQAAAKFYALFNRVPLVTDSAAVNPDKHVELQGNIFYKEVTFTYPTRPNIEVLRGLTLPVSKGQTIALVGPSGCGKSTCIQLLERFYDVTGGSVNVDEHDVRSITMANLRSYLGIVSQEPSLFDRTIAENIAYGDNSRHVTEEEVIQAAKKANIHNFISTLPLGYETRLGEKGTQLSGGQKQRVAIARALVRNPRILLLDEATSALDAESEKVVQEALDAAREGRTCISIAHRLSTIVDSDVIFVIDGGVVTESGTHKELLAKRGMYYQLYKLQSGAR</sequence>
<dbReference type="InterPro" id="IPR027417">
    <property type="entry name" value="P-loop_NTPase"/>
</dbReference>
<dbReference type="PROSITE" id="PS50893">
    <property type="entry name" value="ABC_TRANSPORTER_2"/>
    <property type="match status" value="2"/>
</dbReference>
<dbReference type="InParanoid" id="A0A7R8UWP0"/>
<dbReference type="CDD" id="cd18577">
    <property type="entry name" value="ABC_6TM_Pgp_ABCB1_D1_like"/>
    <property type="match status" value="1"/>
</dbReference>
<evidence type="ECO:0000259" key="15">
    <source>
        <dbReference type="PROSITE" id="PS50893"/>
    </source>
</evidence>
<dbReference type="GO" id="GO:0008559">
    <property type="term" value="F:ABC-type xenobiotic transporter activity"/>
    <property type="evidence" value="ECO:0007669"/>
    <property type="project" value="UniProtKB-EC"/>
</dbReference>
<dbReference type="CDD" id="cd18578">
    <property type="entry name" value="ABC_6TM_Pgp_ABCB1_D2_like"/>
    <property type="match status" value="1"/>
</dbReference>
<evidence type="ECO:0000256" key="12">
    <source>
        <dbReference type="ARBA" id="ARBA00023180"/>
    </source>
</evidence>
<evidence type="ECO:0000256" key="1">
    <source>
        <dbReference type="ARBA" id="ARBA00004141"/>
    </source>
</evidence>
<feature type="transmembrane region" description="Helical" evidence="14">
    <location>
        <begin position="226"/>
        <end position="246"/>
    </location>
</feature>
<feature type="domain" description="ABC transmembrane type-1" evidence="16">
    <location>
        <begin position="690"/>
        <end position="977"/>
    </location>
</feature>
<keyword evidence="5 14" id="KW-0812">Transmembrane</keyword>
<feature type="domain" description="ABC transporter" evidence="15">
    <location>
        <begin position="1013"/>
        <end position="1251"/>
    </location>
</feature>
<dbReference type="FunCoup" id="A0A7R8UWP0">
    <property type="interactions" value="116"/>
</dbReference>
<dbReference type="Pfam" id="PF00005">
    <property type="entry name" value="ABC_tran"/>
    <property type="match status" value="2"/>
</dbReference>
<dbReference type="GO" id="GO:0015421">
    <property type="term" value="F:ABC-type oligopeptide transporter activity"/>
    <property type="evidence" value="ECO:0007669"/>
    <property type="project" value="TreeGrafter"/>
</dbReference>
<protein>
    <recommendedName>
        <fullName evidence="3">ABC-type xenobiotic transporter</fullName>
        <ecNumber evidence="3">7.6.2.2</ecNumber>
    </recommendedName>
</protein>
<dbReference type="OrthoDB" id="6500128at2759"/>
<dbReference type="PROSITE" id="PS50929">
    <property type="entry name" value="ABC_TM1F"/>
    <property type="match status" value="2"/>
</dbReference>
<dbReference type="PROSITE" id="PS00211">
    <property type="entry name" value="ABC_TRANSPORTER_1"/>
    <property type="match status" value="2"/>
</dbReference>
<evidence type="ECO:0000313" key="18">
    <source>
        <dbReference type="Proteomes" id="UP000594454"/>
    </source>
</evidence>
<evidence type="ECO:0000256" key="14">
    <source>
        <dbReference type="SAM" id="Phobius"/>
    </source>
</evidence>
<dbReference type="GO" id="GO:0016887">
    <property type="term" value="F:ATP hydrolysis activity"/>
    <property type="evidence" value="ECO:0007669"/>
    <property type="project" value="InterPro"/>
</dbReference>
<name>A0A7R8UWP0_HERIL</name>
<dbReference type="InterPro" id="IPR036640">
    <property type="entry name" value="ABC1_TM_sf"/>
</dbReference>
<dbReference type="InterPro" id="IPR039421">
    <property type="entry name" value="Type_1_exporter"/>
</dbReference>
<dbReference type="PANTHER" id="PTHR43394:SF27">
    <property type="entry name" value="ATP-DEPENDENT TRANSLOCASE ABCB1-LIKE"/>
    <property type="match status" value="1"/>
</dbReference>
<dbReference type="GO" id="GO:0017085">
    <property type="term" value="P:response to insecticide"/>
    <property type="evidence" value="ECO:0007669"/>
    <property type="project" value="UniProtKB-ARBA"/>
</dbReference>
<feature type="domain" description="ABC transporter" evidence="15">
    <location>
        <begin position="388"/>
        <end position="624"/>
    </location>
</feature>
<comment type="subcellular location">
    <subcellularLocation>
        <location evidence="1">Membrane</location>
        <topology evidence="1">Multi-pass membrane protein</topology>
    </subcellularLocation>
</comment>
<feature type="transmembrane region" description="Helical" evidence="14">
    <location>
        <begin position="734"/>
        <end position="758"/>
    </location>
</feature>
<evidence type="ECO:0000313" key="17">
    <source>
        <dbReference type="EMBL" id="CAD7088485.1"/>
    </source>
</evidence>
<evidence type="ECO:0000256" key="7">
    <source>
        <dbReference type="ARBA" id="ARBA00022741"/>
    </source>
</evidence>
<keyword evidence="9" id="KW-1278">Translocase</keyword>
<evidence type="ECO:0000256" key="9">
    <source>
        <dbReference type="ARBA" id="ARBA00022967"/>
    </source>
</evidence>
<dbReference type="EMBL" id="LR899012">
    <property type="protein sequence ID" value="CAD7088485.1"/>
    <property type="molecule type" value="Genomic_DNA"/>
</dbReference>
<keyword evidence="12" id="KW-0325">Glycoprotein</keyword>
<organism evidence="17 18">
    <name type="scientific">Hermetia illucens</name>
    <name type="common">Black soldier fly</name>
    <dbReference type="NCBI Taxonomy" id="343691"/>
    <lineage>
        <taxon>Eukaryota</taxon>
        <taxon>Metazoa</taxon>
        <taxon>Ecdysozoa</taxon>
        <taxon>Arthropoda</taxon>
        <taxon>Hexapoda</taxon>
        <taxon>Insecta</taxon>
        <taxon>Pterygota</taxon>
        <taxon>Neoptera</taxon>
        <taxon>Endopterygota</taxon>
        <taxon>Diptera</taxon>
        <taxon>Brachycera</taxon>
        <taxon>Stratiomyomorpha</taxon>
        <taxon>Stratiomyidae</taxon>
        <taxon>Hermetiinae</taxon>
        <taxon>Hermetia</taxon>
    </lineage>
</organism>
<dbReference type="InterPro" id="IPR011527">
    <property type="entry name" value="ABC1_TM_dom"/>
</dbReference>
<dbReference type="CDD" id="cd03249">
    <property type="entry name" value="ABC_MTABC3_MDL1_MDL2"/>
    <property type="match status" value="2"/>
</dbReference>
<reference evidence="17 18" key="1">
    <citation type="submission" date="2020-11" db="EMBL/GenBank/DDBJ databases">
        <authorList>
            <person name="Wallbank WR R."/>
            <person name="Pardo Diaz C."/>
            <person name="Kozak K."/>
            <person name="Martin S."/>
            <person name="Jiggins C."/>
            <person name="Moest M."/>
            <person name="Warren A I."/>
            <person name="Generalovic N T."/>
            <person name="Byers J.R.P. K."/>
            <person name="Montejo-Kovacevich G."/>
            <person name="Yen C E."/>
        </authorList>
    </citation>
    <scope>NUCLEOTIDE SEQUENCE [LARGE SCALE GENOMIC DNA]</scope>
</reference>
<comment type="catalytic activity">
    <reaction evidence="13">
        <text>ATP + H2O + xenobioticSide 1 = ADP + phosphate + xenobioticSide 2.</text>
        <dbReference type="EC" id="7.6.2.2"/>
    </reaction>
</comment>
<feature type="domain" description="ABC transmembrane type-1" evidence="16">
    <location>
        <begin position="72"/>
        <end position="370"/>
    </location>
</feature>
<dbReference type="AlphaFoldDB" id="A0A7R8UWP0"/>
<evidence type="ECO:0000256" key="10">
    <source>
        <dbReference type="ARBA" id="ARBA00022989"/>
    </source>
</evidence>
<dbReference type="EC" id="7.6.2.2" evidence="3"/>
<dbReference type="FunFam" id="3.40.50.300:FF:000479">
    <property type="entry name" value="Multidrug resistance protein 1A"/>
    <property type="match status" value="2"/>
</dbReference>
<keyword evidence="8" id="KW-0067">ATP-binding</keyword>
<accession>A0A7R8UWP0</accession>
<evidence type="ECO:0000256" key="8">
    <source>
        <dbReference type="ARBA" id="ARBA00022840"/>
    </source>
</evidence>
<dbReference type="SMART" id="SM00382">
    <property type="entry name" value="AAA"/>
    <property type="match status" value="2"/>
</dbReference>
<evidence type="ECO:0000256" key="3">
    <source>
        <dbReference type="ARBA" id="ARBA00012191"/>
    </source>
</evidence>
<feature type="transmembrane region" description="Helical" evidence="14">
    <location>
        <begin position="834"/>
        <end position="851"/>
    </location>
</feature>
<gene>
    <name evidence="17" type="ORF">HERILL_LOCUS11104</name>
</gene>
<dbReference type="PANTHER" id="PTHR43394">
    <property type="entry name" value="ATP-DEPENDENT PERMEASE MDL1, MITOCHONDRIAL"/>
    <property type="match status" value="1"/>
</dbReference>
<dbReference type="SUPFAM" id="SSF52540">
    <property type="entry name" value="P-loop containing nucleoside triphosphate hydrolases"/>
    <property type="match status" value="2"/>
</dbReference>
<comment type="similarity">
    <text evidence="2">Belongs to the ABC transporter superfamily. ABCB family. Multidrug resistance exporter (TC 3.A.1.201) subfamily.</text>
</comment>
<evidence type="ECO:0000256" key="13">
    <source>
        <dbReference type="ARBA" id="ARBA00034018"/>
    </source>
</evidence>
<feature type="transmembrane region" description="Helical" evidence="14">
    <location>
        <begin position="687"/>
        <end position="714"/>
    </location>
</feature>
<keyword evidence="18" id="KW-1185">Reference proteome</keyword>
<dbReference type="GO" id="GO:0090374">
    <property type="term" value="P:oligopeptide export from mitochondrion"/>
    <property type="evidence" value="ECO:0007669"/>
    <property type="project" value="TreeGrafter"/>
</dbReference>
<dbReference type="FunFam" id="1.20.1560.10:FF:000009">
    <property type="entry name" value="ABC transporter B family member 1"/>
    <property type="match status" value="1"/>
</dbReference>
<proteinExistence type="inferred from homology"/>
<dbReference type="Gene3D" id="3.40.50.300">
    <property type="entry name" value="P-loop containing nucleotide triphosphate hydrolases"/>
    <property type="match status" value="2"/>
</dbReference>
<keyword evidence="10 14" id="KW-1133">Transmembrane helix</keyword>
<dbReference type="InterPro" id="IPR003593">
    <property type="entry name" value="AAA+_ATPase"/>
</dbReference>
<keyword evidence="4" id="KW-0813">Transport</keyword>
<dbReference type="InterPro" id="IPR017871">
    <property type="entry name" value="ABC_transporter-like_CS"/>
</dbReference>
<keyword evidence="7" id="KW-0547">Nucleotide-binding</keyword>
<dbReference type="Proteomes" id="UP000594454">
    <property type="component" value="Chromosome 4"/>
</dbReference>
<feature type="transmembrane region" description="Helical" evidence="14">
    <location>
        <begin position="917"/>
        <end position="937"/>
    </location>
</feature>
<dbReference type="Pfam" id="PF00664">
    <property type="entry name" value="ABC_membrane"/>
    <property type="match status" value="2"/>
</dbReference>
<evidence type="ECO:0000256" key="4">
    <source>
        <dbReference type="ARBA" id="ARBA00022448"/>
    </source>
</evidence>
<evidence type="ECO:0000259" key="16">
    <source>
        <dbReference type="PROSITE" id="PS50929"/>
    </source>
</evidence>
<dbReference type="GO" id="GO:0005524">
    <property type="term" value="F:ATP binding"/>
    <property type="evidence" value="ECO:0007669"/>
    <property type="project" value="UniProtKB-KW"/>
</dbReference>
<keyword evidence="6" id="KW-0677">Repeat</keyword>
<evidence type="ECO:0000256" key="6">
    <source>
        <dbReference type="ARBA" id="ARBA00022737"/>
    </source>
</evidence>
<dbReference type="Gene3D" id="1.20.1560.10">
    <property type="entry name" value="ABC transporter type 1, transmembrane domain"/>
    <property type="match status" value="1"/>
</dbReference>
<dbReference type="GO" id="GO:0097254">
    <property type="term" value="P:renal tubular secretion"/>
    <property type="evidence" value="ECO:0007669"/>
    <property type="project" value="UniProtKB-ARBA"/>
</dbReference>
<feature type="transmembrane region" description="Helical" evidence="14">
    <location>
        <begin position="69"/>
        <end position="92"/>
    </location>
</feature>